<feature type="compositionally biased region" description="Polar residues" evidence="5">
    <location>
        <begin position="57"/>
        <end position="67"/>
    </location>
</feature>
<dbReference type="SMART" id="SM00389">
    <property type="entry name" value="HOX"/>
    <property type="match status" value="1"/>
</dbReference>
<evidence type="ECO:0000256" key="5">
    <source>
        <dbReference type="SAM" id="MobiDB-lite"/>
    </source>
</evidence>
<sequence length="285" mass="32339">MISSSPDIVYSTPLGEEAQDTEDCIPGTPPTTTTKKLVQRKNKHSSKSSRSTRQSPPHRSTTSTASRHQQRNSHESETENDPPPLPPPLNLTAPEDEVGPGMRDNSTRQNHPKTKIQILEKWFYDHLEYPYPTEREKEQLLEAAQMNKRQLENWFINARRPERRQKYKVPSFTIPKRRKGSIEDTRPIKDEAGKRKERDEILESDVKGKRPRDAERRKVALQLLPTKDPKTEPDKVPASFDTTHATSQININPHVAAARNLDLILTAASLIEARDRAIGTILAGA</sequence>
<dbReference type="InterPro" id="IPR001356">
    <property type="entry name" value="HD"/>
</dbReference>
<proteinExistence type="predicted"/>
<feature type="DNA-binding region" description="Homeobox" evidence="4">
    <location>
        <begin position="104"/>
        <end position="166"/>
    </location>
</feature>
<dbReference type="GO" id="GO:0000981">
    <property type="term" value="F:DNA-binding transcription factor activity, RNA polymerase II-specific"/>
    <property type="evidence" value="ECO:0007669"/>
    <property type="project" value="InterPro"/>
</dbReference>
<evidence type="ECO:0000256" key="3">
    <source>
        <dbReference type="ARBA" id="ARBA00023242"/>
    </source>
</evidence>
<dbReference type="PROSITE" id="PS00027">
    <property type="entry name" value="HOMEOBOX_1"/>
    <property type="match status" value="1"/>
</dbReference>
<keyword evidence="3 4" id="KW-0539">Nucleus</keyword>
<dbReference type="Proteomes" id="UP001212841">
    <property type="component" value="Unassembled WGS sequence"/>
</dbReference>
<feature type="compositionally biased region" description="Basic residues" evidence="5">
    <location>
        <begin position="37"/>
        <end position="47"/>
    </location>
</feature>
<dbReference type="InterPro" id="IPR050224">
    <property type="entry name" value="TALE_homeobox"/>
</dbReference>
<protein>
    <recommendedName>
        <fullName evidence="6">Homeobox domain-containing protein</fullName>
    </recommendedName>
</protein>
<dbReference type="GO" id="GO:0003677">
    <property type="term" value="F:DNA binding"/>
    <property type="evidence" value="ECO:0007669"/>
    <property type="project" value="UniProtKB-UniRule"/>
</dbReference>
<reference evidence="7" key="1">
    <citation type="submission" date="2020-05" db="EMBL/GenBank/DDBJ databases">
        <title>Phylogenomic resolution of chytrid fungi.</title>
        <authorList>
            <person name="Stajich J.E."/>
            <person name="Amses K."/>
            <person name="Simmons R."/>
            <person name="Seto K."/>
            <person name="Myers J."/>
            <person name="Bonds A."/>
            <person name="Quandt C.A."/>
            <person name="Barry K."/>
            <person name="Liu P."/>
            <person name="Grigoriev I."/>
            <person name="Longcore J.E."/>
            <person name="James T.Y."/>
        </authorList>
    </citation>
    <scope>NUCLEOTIDE SEQUENCE</scope>
    <source>
        <strain evidence="7">JEL0318</strain>
    </source>
</reference>
<comment type="subcellular location">
    <subcellularLocation>
        <location evidence="4">Nucleus</location>
    </subcellularLocation>
</comment>
<dbReference type="SUPFAM" id="SSF46689">
    <property type="entry name" value="Homeodomain-like"/>
    <property type="match status" value="1"/>
</dbReference>
<dbReference type="PANTHER" id="PTHR11850">
    <property type="entry name" value="HOMEOBOX PROTEIN TRANSCRIPTION FACTORS"/>
    <property type="match status" value="1"/>
</dbReference>
<dbReference type="PROSITE" id="PS50071">
    <property type="entry name" value="HOMEOBOX_2"/>
    <property type="match status" value="1"/>
</dbReference>
<dbReference type="GO" id="GO:0005634">
    <property type="term" value="C:nucleus"/>
    <property type="evidence" value="ECO:0007669"/>
    <property type="project" value="UniProtKB-SubCell"/>
</dbReference>
<evidence type="ECO:0000313" key="7">
    <source>
        <dbReference type="EMBL" id="KAJ3056181.1"/>
    </source>
</evidence>
<name>A0AAD5SLE6_9FUNG</name>
<evidence type="ECO:0000256" key="2">
    <source>
        <dbReference type="ARBA" id="ARBA00023155"/>
    </source>
</evidence>
<dbReference type="EMBL" id="JADGJD010000042">
    <property type="protein sequence ID" value="KAJ3056181.1"/>
    <property type="molecule type" value="Genomic_DNA"/>
</dbReference>
<dbReference type="CDD" id="cd00086">
    <property type="entry name" value="homeodomain"/>
    <property type="match status" value="1"/>
</dbReference>
<dbReference type="Gene3D" id="1.10.10.60">
    <property type="entry name" value="Homeodomain-like"/>
    <property type="match status" value="1"/>
</dbReference>
<comment type="caution">
    <text evidence="7">The sequence shown here is derived from an EMBL/GenBank/DDBJ whole genome shotgun (WGS) entry which is preliminary data.</text>
</comment>
<evidence type="ECO:0000256" key="1">
    <source>
        <dbReference type="ARBA" id="ARBA00023125"/>
    </source>
</evidence>
<evidence type="ECO:0000256" key="4">
    <source>
        <dbReference type="PROSITE-ProRule" id="PRU00108"/>
    </source>
</evidence>
<feature type="compositionally biased region" description="Basic and acidic residues" evidence="5">
    <location>
        <begin position="180"/>
        <end position="199"/>
    </location>
</feature>
<dbReference type="InterPro" id="IPR009057">
    <property type="entry name" value="Homeodomain-like_sf"/>
</dbReference>
<accession>A0AAD5SLE6</accession>
<dbReference type="Pfam" id="PF05920">
    <property type="entry name" value="Homeobox_KN"/>
    <property type="match status" value="1"/>
</dbReference>
<keyword evidence="2 4" id="KW-0371">Homeobox</keyword>
<organism evidence="7 8">
    <name type="scientific">Rhizophlyctis rosea</name>
    <dbReference type="NCBI Taxonomy" id="64517"/>
    <lineage>
        <taxon>Eukaryota</taxon>
        <taxon>Fungi</taxon>
        <taxon>Fungi incertae sedis</taxon>
        <taxon>Chytridiomycota</taxon>
        <taxon>Chytridiomycota incertae sedis</taxon>
        <taxon>Chytridiomycetes</taxon>
        <taxon>Rhizophlyctidales</taxon>
        <taxon>Rhizophlyctidaceae</taxon>
        <taxon>Rhizophlyctis</taxon>
    </lineage>
</organism>
<dbReference type="InterPro" id="IPR017970">
    <property type="entry name" value="Homeobox_CS"/>
</dbReference>
<evidence type="ECO:0000259" key="6">
    <source>
        <dbReference type="PROSITE" id="PS50071"/>
    </source>
</evidence>
<dbReference type="InterPro" id="IPR008422">
    <property type="entry name" value="KN_HD"/>
</dbReference>
<gene>
    <name evidence="7" type="ORF">HK097_007787</name>
</gene>
<keyword evidence="8" id="KW-1185">Reference proteome</keyword>
<feature type="domain" description="Homeobox" evidence="6">
    <location>
        <begin position="102"/>
        <end position="165"/>
    </location>
</feature>
<feature type="region of interest" description="Disordered" evidence="5">
    <location>
        <begin position="1"/>
        <end position="115"/>
    </location>
</feature>
<evidence type="ECO:0000313" key="8">
    <source>
        <dbReference type="Proteomes" id="UP001212841"/>
    </source>
</evidence>
<dbReference type="AlphaFoldDB" id="A0AAD5SLE6"/>
<keyword evidence="1 4" id="KW-0238">DNA-binding</keyword>
<feature type="region of interest" description="Disordered" evidence="5">
    <location>
        <begin position="176"/>
        <end position="199"/>
    </location>
</feature>